<evidence type="ECO:0000256" key="1">
    <source>
        <dbReference type="SAM" id="MobiDB-lite"/>
    </source>
</evidence>
<dbReference type="SUPFAM" id="SSF46894">
    <property type="entry name" value="C-terminal effector domain of the bipartite response regulators"/>
    <property type="match status" value="1"/>
</dbReference>
<proteinExistence type="predicted"/>
<dbReference type="RefSeq" id="WP_067870994.1">
    <property type="nucleotide sequence ID" value="NZ_JAAXOP010000009.1"/>
</dbReference>
<dbReference type="Pfam" id="PF00196">
    <property type="entry name" value="GerE"/>
    <property type="match status" value="1"/>
</dbReference>
<evidence type="ECO:0000313" key="4">
    <source>
        <dbReference type="Proteomes" id="UP000565711"/>
    </source>
</evidence>
<dbReference type="InterPro" id="IPR027417">
    <property type="entry name" value="P-loop_NTPase"/>
</dbReference>
<evidence type="ECO:0000259" key="2">
    <source>
        <dbReference type="PROSITE" id="PS50043"/>
    </source>
</evidence>
<feature type="compositionally biased region" description="Basic residues" evidence="1">
    <location>
        <begin position="454"/>
        <end position="464"/>
    </location>
</feature>
<dbReference type="SMART" id="SM00421">
    <property type="entry name" value="HTH_LUXR"/>
    <property type="match status" value="1"/>
</dbReference>
<dbReference type="PANTHER" id="PTHR47691:SF3">
    <property type="entry name" value="HTH-TYPE TRANSCRIPTIONAL REGULATOR RV0890C-RELATED"/>
    <property type="match status" value="1"/>
</dbReference>
<evidence type="ECO:0000313" key="3">
    <source>
        <dbReference type="EMBL" id="NKY51843.1"/>
    </source>
</evidence>
<dbReference type="InterPro" id="IPR000792">
    <property type="entry name" value="Tscrpt_reg_LuxR_C"/>
</dbReference>
<dbReference type="Gene3D" id="1.10.10.10">
    <property type="entry name" value="Winged helix-like DNA-binding domain superfamily/Winged helix DNA-binding domain"/>
    <property type="match status" value="1"/>
</dbReference>
<dbReference type="PANTHER" id="PTHR47691">
    <property type="entry name" value="REGULATOR-RELATED"/>
    <property type="match status" value="1"/>
</dbReference>
<organism evidence="3 4">
    <name type="scientific">Nocardia vermiculata</name>
    <dbReference type="NCBI Taxonomy" id="257274"/>
    <lineage>
        <taxon>Bacteria</taxon>
        <taxon>Bacillati</taxon>
        <taxon>Actinomycetota</taxon>
        <taxon>Actinomycetes</taxon>
        <taxon>Mycobacteriales</taxon>
        <taxon>Nocardiaceae</taxon>
        <taxon>Nocardia</taxon>
    </lineage>
</organism>
<feature type="region of interest" description="Disordered" evidence="1">
    <location>
        <begin position="347"/>
        <end position="375"/>
    </location>
</feature>
<keyword evidence="4" id="KW-1185">Reference proteome</keyword>
<reference evidence="3 4" key="1">
    <citation type="submission" date="2020-04" db="EMBL/GenBank/DDBJ databases">
        <title>MicrobeNet Type strains.</title>
        <authorList>
            <person name="Nicholson A.C."/>
        </authorList>
    </citation>
    <scope>NUCLEOTIDE SEQUENCE [LARGE SCALE GENOMIC DNA]</scope>
    <source>
        <strain evidence="3 4">JCM 12354</strain>
    </source>
</reference>
<dbReference type="Proteomes" id="UP000565711">
    <property type="component" value="Unassembled WGS sequence"/>
</dbReference>
<accession>A0A846XXK8</accession>
<feature type="compositionally biased region" description="Basic and acidic residues" evidence="1">
    <location>
        <begin position="444"/>
        <end position="453"/>
    </location>
</feature>
<dbReference type="GO" id="GO:0006355">
    <property type="term" value="P:regulation of DNA-templated transcription"/>
    <property type="evidence" value="ECO:0007669"/>
    <property type="project" value="InterPro"/>
</dbReference>
<dbReference type="GO" id="GO:0003677">
    <property type="term" value="F:DNA binding"/>
    <property type="evidence" value="ECO:0007669"/>
    <property type="project" value="InterPro"/>
</dbReference>
<gene>
    <name evidence="3" type="ORF">HGA08_16610</name>
</gene>
<feature type="region of interest" description="Disordered" evidence="1">
    <location>
        <begin position="439"/>
        <end position="464"/>
    </location>
</feature>
<dbReference type="AlphaFoldDB" id="A0A846XXK8"/>
<dbReference type="PROSITE" id="PS50043">
    <property type="entry name" value="HTH_LUXR_2"/>
    <property type="match status" value="1"/>
</dbReference>
<feature type="domain" description="HTH luxR-type" evidence="2">
    <location>
        <begin position="377"/>
        <end position="442"/>
    </location>
</feature>
<comment type="caution">
    <text evidence="3">The sequence shown here is derived from an EMBL/GenBank/DDBJ whole genome shotgun (WGS) entry which is preliminary data.</text>
</comment>
<dbReference type="InterPro" id="IPR016032">
    <property type="entry name" value="Sig_transdc_resp-reg_C-effctor"/>
</dbReference>
<dbReference type="SUPFAM" id="SSF52540">
    <property type="entry name" value="P-loop containing nucleoside triphosphate hydrolases"/>
    <property type="match status" value="1"/>
</dbReference>
<dbReference type="EMBL" id="JAAXOP010000009">
    <property type="protein sequence ID" value="NKY51843.1"/>
    <property type="molecule type" value="Genomic_DNA"/>
</dbReference>
<name>A0A846XXK8_9NOCA</name>
<dbReference type="Gene3D" id="3.40.50.300">
    <property type="entry name" value="P-loop containing nucleotide triphosphate hydrolases"/>
    <property type="match status" value="1"/>
</dbReference>
<sequence>MRTGVLPATSSEFVGGQAQRRRITALIEGGARLITVVGPGGIGKTRLAIETLRRDIGTSVSRVSFIDLDTCPDVGPGAVAAGLRAVSDRSGGRPHVLLLDTCDRAVTALAPALAEVLEGDPALCVVATARESIGWLDENLVPVPPLESTEALRLLRIRMAFTGLAEEQADDATLARICRHLDHNPLYLRLAAARLRHRPAAAVLQEVSGDAYDRRLYWSDTARVGIEARHRDIGSAIAWSLQHCDAAEVLLLQRLSVFAHTADDLGGADLDTIAEVCADRELPATSIGSVLDRLVERSLIAVCLDGSSARWSLAESVRVYARTQLHQRDPYEANLLAARHRRVRLRESAPGSVPALHRPRRPARGGSAGPESPAIPAAGSWESLSCAEREVARLAADGWSNRAIADVRRSSVRTVDAQLAAVRQKLQIGSRAEIAGYVPGRTAEPARREIRERSGHRRHRLVPR</sequence>
<dbReference type="InterPro" id="IPR036388">
    <property type="entry name" value="WH-like_DNA-bd_sf"/>
</dbReference>
<protein>
    <submittedName>
        <fullName evidence="3">LuxR family transcriptional regulator</fullName>
    </submittedName>
</protein>
<dbReference type="CDD" id="cd06170">
    <property type="entry name" value="LuxR_C_like"/>
    <property type="match status" value="1"/>
</dbReference>